<dbReference type="PROSITE" id="PS00237">
    <property type="entry name" value="G_PROTEIN_RECEP_F1_1"/>
    <property type="match status" value="1"/>
</dbReference>
<proteinExistence type="inferred from homology"/>
<dbReference type="PANTHER" id="PTHR24231">
    <property type="entry name" value="PURINOCEPTOR-RELATED G-PROTEIN COUPLED RECEPTOR"/>
    <property type="match status" value="1"/>
</dbReference>
<dbReference type="PANTHER" id="PTHR24231:SF35">
    <property type="entry name" value="P2Y PURINOCEPTOR 4-LIKE"/>
    <property type="match status" value="1"/>
</dbReference>
<evidence type="ECO:0000256" key="3">
    <source>
        <dbReference type="ARBA" id="ARBA00022692"/>
    </source>
</evidence>
<keyword evidence="2" id="KW-1003">Cell membrane</keyword>
<evidence type="ECO:0000256" key="5">
    <source>
        <dbReference type="ARBA" id="ARBA00023040"/>
    </source>
</evidence>
<dbReference type="GeneTree" id="ENSGT01030000234621"/>
<evidence type="ECO:0000259" key="11">
    <source>
        <dbReference type="PROSITE" id="PS50262"/>
    </source>
</evidence>
<dbReference type="HOGENOM" id="CLU_009579_8_2_1"/>
<sequence>MVSPQTSGDDVWAPDEERDDLDECWIDENFLPNVMPPVLILEFILGLLGNGFTIWVTWWHVKVWTSYTIYLFNLALTDLLFVVQLPLRVHYHMRLNDWVLGEFMCDMVVFFFYANMYGSIYFLTCISVERWQVIERPLRSLSRRRSLMRAKLVSVALWFLALVPQAGMPFIFHTFEHKNQTRCLSFNQPWLMRNFNVWNAVEMVLGFLLPFGIHAGVPRAHCATNPRLLQTRKRAAHFMIVILLIFTICFIPVHIMRSLLIAVKLLVPKNCGLHQMVAQVFYWCLLLSSCNCIMDPLILFLSGDRFR</sequence>
<evidence type="ECO:0000256" key="9">
    <source>
        <dbReference type="RuleBase" id="RU000688"/>
    </source>
</evidence>
<dbReference type="SUPFAM" id="SSF81321">
    <property type="entry name" value="Family A G protein-coupled receptor-like"/>
    <property type="match status" value="1"/>
</dbReference>
<feature type="transmembrane region" description="Helical" evidence="10">
    <location>
        <begin position="238"/>
        <end position="260"/>
    </location>
</feature>
<evidence type="ECO:0000256" key="1">
    <source>
        <dbReference type="ARBA" id="ARBA00004651"/>
    </source>
</evidence>
<dbReference type="GO" id="GO:0005886">
    <property type="term" value="C:plasma membrane"/>
    <property type="evidence" value="ECO:0007669"/>
    <property type="project" value="UniProtKB-SubCell"/>
</dbReference>
<feature type="transmembrane region" description="Helical" evidence="10">
    <location>
        <begin position="107"/>
        <end position="131"/>
    </location>
</feature>
<feature type="transmembrane region" description="Helical" evidence="10">
    <location>
        <begin position="195"/>
        <end position="217"/>
    </location>
</feature>
<protein>
    <recommendedName>
        <fullName evidence="11">G-protein coupled receptors family 1 profile domain-containing protein</fullName>
    </recommendedName>
</protein>
<dbReference type="PRINTS" id="PR01157">
    <property type="entry name" value="P2YPURNOCPTR"/>
</dbReference>
<dbReference type="InterPro" id="IPR000276">
    <property type="entry name" value="GPCR_Rhodpsn"/>
</dbReference>
<feature type="transmembrane region" description="Helical" evidence="10">
    <location>
        <begin position="38"/>
        <end position="58"/>
    </location>
</feature>
<dbReference type="GO" id="GO:0004930">
    <property type="term" value="F:G protein-coupled receptor activity"/>
    <property type="evidence" value="ECO:0007669"/>
    <property type="project" value="UniProtKB-KW"/>
</dbReference>
<evidence type="ECO:0000256" key="10">
    <source>
        <dbReference type="SAM" id="Phobius"/>
    </source>
</evidence>
<comment type="similarity">
    <text evidence="9">Belongs to the G-protein coupled receptor 1 family.</text>
</comment>
<evidence type="ECO:0000256" key="6">
    <source>
        <dbReference type="ARBA" id="ARBA00023136"/>
    </source>
</evidence>
<keyword evidence="8 9" id="KW-0807">Transducer</keyword>
<dbReference type="PROSITE" id="PS50262">
    <property type="entry name" value="G_PROTEIN_RECEP_F1_2"/>
    <property type="match status" value="1"/>
</dbReference>
<evidence type="ECO:0000256" key="4">
    <source>
        <dbReference type="ARBA" id="ARBA00022989"/>
    </source>
</evidence>
<dbReference type="Gene3D" id="1.20.1070.10">
    <property type="entry name" value="Rhodopsin 7-helix transmembrane proteins"/>
    <property type="match status" value="1"/>
</dbReference>
<feature type="transmembrane region" description="Helical" evidence="10">
    <location>
        <begin position="70"/>
        <end position="87"/>
    </location>
</feature>
<keyword evidence="4 10" id="KW-1133">Transmembrane helix</keyword>
<keyword evidence="3 9" id="KW-0812">Transmembrane</keyword>
<organism evidence="12">
    <name type="scientific">Petromyzon marinus</name>
    <name type="common">Sea lamprey</name>
    <dbReference type="NCBI Taxonomy" id="7757"/>
    <lineage>
        <taxon>Eukaryota</taxon>
        <taxon>Metazoa</taxon>
        <taxon>Chordata</taxon>
        <taxon>Craniata</taxon>
        <taxon>Vertebrata</taxon>
        <taxon>Cyclostomata</taxon>
        <taxon>Hyperoartia</taxon>
        <taxon>Petromyzontiformes</taxon>
        <taxon>Petromyzontidae</taxon>
        <taxon>Petromyzon</taxon>
    </lineage>
</organism>
<keyword evidence="6 10" id="KW-0472">Membrane</keyword>
<evidence type="ECO:0000256" key="7">
    <source>
        <dbReference type="ARBA" id="ARBA00023170"/>
    </source>
</evidence>
<reference evidence="12" key="1">
    <citation type="submission" date="2025-08" db="UniProtKB">
        <authorList>
            <consortium name="Ensembl"/>
        </authorList>
    </citation>
    <scope>IDENTIFICATION</scope>
</reference>
<feature type="transmembrane region" description="Helical" evidence="10">
    <location>
        <begin position="152"/>
        <end position="175"/>
    </location>
</feature>
<comment type="subcellular location">
    <subcellularLocation>
        <location evidence="1">Cell membrane</location>
        <topology evidence="1">Multi-pass membrane protein</topology>
    </subcellularLocation>
</comment>
<dbReference type="Ensembl" id="ENSPMAT00000002986.1">
    <property type="protein sequence ID" value="ENSPMAP00000002972.1"/>
    <property type="gene ID" value="ENSPMAG00000002727.1"/>
</dbReference>
<dbReference type="STRING" id="7757.ENSPMAP00000002972"/>
<reference evidence="12" key="2">
    <citation type="submission" date="2025-09" db="UniProtKB">
        <authorList>
            <consortium name="Ensembl"/>
        </authorList>
    </citation>
    <scope>IDENTIFICATION</scope>
</reference>
<dbReference type="InterPro" id="IPR017452">
    <property type="entry name" value="GPCR_Rhodpsn_7TM"/>
</dbReference>
<evidence type="ECO:0000256" key="2">
    <source>
        <dbReference type="ARBA" id="ARBA00022475"/>
    </source>
</evidence>
<name>S4RCP0_PETMA</name>
<evidence type="ECO:0000313" key="12">
    <source>
        <dbReference type="Ensembl" id="ENSPMAP00000002972.1"/>
    </source>
</evidence>
<dbReference type="CDD" id="cd14982">
    <property type="entry name" value="7tmA_purinoceptor-like"/>
    <property type="match status" value="1"/>
</dbReference>
<dbReference type="PRINTS" id="PR00237">
    <property type="entry name" value="GPCRRHODOPSN"/>
</dbReference>
<keyword evidence="7 9" id="KW-0675">Receptor</keyword>
<accession>S4RCP0</accession>
<evidence type="ECO:0000256" key="8">
    <source>
        <dbReference type="ARBA" id="ARBA00023224"/>
    </source>
</evidence>
<dbReference type="AlphaFoldDB" id="S4RCP0"/>
<feature type="transmembrane region" description="Helical" evidence="10">
    <location>
        <begin position="280"/>
        <end position="301"/>
    </location>
</feature>
<keyword evidence="5 9" id="KW-0297">G-protein coupled receptor</keyword>
<dbReference type="Pfam" id="PF00001">
    <property type="entry name" value="7tm_1"/>
    <property type="match status" value="1"/>
</dbReference>
<feature type="domain" description="G-protein coupled receptors family 1 profile" evidence="11">
    <location>
        <begin position="49"/>
        <end position="299"/>
    </location>
</feature>